<dbReference type="PANTHER" id="PTHR11783">
    <property type="entry name" value="SULFOTRANSFERASE SULT"/>
    <property type="match status" value="1"/>
</dbReference>
<comment type="subcellular location">
    <subcellularLocation>
        <location evidence="1">Cytoplasm</location>
    </subcellularLocation>
</comment>
<gene>
    <name evidence="8" type="primary">LOC117361046</name>
</gene>
<dbReference type="InterPro" id="IPR027417">
    <property type="entry name" value="P-loop_NTPase"/>
</dbReference>
<sequence length="304" mass="35803">MSLHKALQGHKREKVERLKLVMLDGVPFLDLTQLNWEKVKNFHSLPDDLLIASYPKAGTTWVQEIVDMVLNDGDVDKCKRAPVYDRIPFLEIVEPKPLPSGLDQIANLTPPRVIKTHLPFQLVPNSFWEQNCKAIYIARNGKDNLVSYYHFDLMNKEQPDPGTWEQYILKFLEGNVAWGSWFDHVKSWWTGKDKHRILFLFYEDIKENPKREICKLSQFLGKDLSKDILDRIVHYTSFEVMKKNPMANYSTIPTFLFDNKVSPFMRKGQVGNWKEHFTIAQNEIFDEYYHRNLADTSLTFRFQM</sequence>
<dbReference type="AlphaFoldDB" id="A0A6P8QWI3"/>
<keyword evidence="3" id="KW-0963">Cytoplasm</keyword>
<keyword evidence="4 5" id="KW-0808">Transferase</keyword>
<evidence type="ECO:0000256" key="1">
    <source>
        <dbReference type="ARBA" id="ARBA00004496"/>
    </source>
</evidence>
<comment type="similarity">
    <text evidence="2 5">Belongs to the sulfotransferase 1 family.</text>
</comment>
<dbReference type="FunFam" id="3.40.50.300:FF:000433">
    <property type="entry name" value="Estrogen sulfotransferase"/>
    <property type="match status" value="1"/>
</dbReference>
<dbReference type="InParanoid" id="A0A6P8QWI3"/>
<proteinExistence type="inferred from homology"/>
<feature type="domain" description="Sulfotransferase" evidence="6">
    <location>
        <begin position="46"/>
        <end position="296"/>
    </location>
</feature>
<dbReference type="RefSeq" id="XP_033801734.1">
    <property type="nucleotide sequence ID" value="XM_033945843.1"/>
</dbReference>
<name>A0A6P8QWI3_GEOSA</name>
<organism evidence="7 8">
    <name type="scientific">Geotrypetes seraphini</name>
    <name type="common">Gaboon caecilian</name>
    <name type="synonym">Caecilia seraphini</name>
    <dbReference type="NCBI Taxonomy" id="260995"/>
    <lineage>
        <taxon>Eukaryota</taxon>
        <taxon>Metazoa</taxon>
        <taxon>Chordata</taxon>
        <taxon>Craniata</taxon>
        <taxon>Vertebrata</taxon>
        <taxon>Euteleostomi</taxon>
        <taxon>Amphibia</taxon>
        <taxon>Gymnophiona</taxon>
        <taxon>Geotrypetes</taxon>
    </lineage>
</organism>
<evidence type="ECO:0000259" key="6">
    <source>
        <dbReference type="Pfam" id="PF00685"/>
    </source>
</evidence>
<accession>A0A6P8QWI3</accession>
<evidence type="ECO:0000256" key="5">
    <source>
        <dbReference type="RuleBase" id="RU361155"/>
    </source>
</evidence>
<evidence type="ECO:0000313" key="7">
    <source>
        <dbReference type="Proteomes" id="UP000515159"/>
    </source>
</evidence>
<dbReference type="Proteomes" id="UP000515159">
    <property type="component" value="Chromosome 5"/>
</dbReference>
<dbReference type="Pfam" id="PF00685">
    <property type="entry name" value="Sulfotransfer_1"/>
    <property type="match status" value="1"/>
</dbReference>
<evidence type="ECO:0000256" key="4">
    <source>
        <dbReference type="ARBA" id="ARBA00022679"/>
    </source>
</evidence>
<protein>
    <recommendedName>
        <fullName evidence="5">Sulfotransferase</fullName>
        <ecNumber evidence="5">2.8.2.-</ecNumber>
    </recommendedName>
</protein>
<evidence type="ECO:0000313" key="8">
    <source>
        <dbReference type="RefSeq" id="XP_033801734.1"/>
    </source>
</evidence>
<evidence type="ECO:0000256" key="2">
    <source>
        <dbReference type="ARBA" id="ARBA00005771"/>
    </source>
</evidence>
<dbReference type="KEGG" id="gsh:117361046"/>
<dbReference type="EC" id="2.8.2.-" evidence="5"/>
<dbReference type="SUPFAM" id="SSF52540">
    <property type="entry name" value="P-loop containing nucleoside triphosphate hydrolases"/>
    <property type="match status" value="1"/>
</dbReference>
<evidence type="ECO:0000256" key="3">
    <source>
        <dbReference type="ARBA" id="ARBA00022490"/>
    </source>
</evidence>
<dbReference type="OrthoDB" id="205623at2759"/>
<dbReference type="GeneID" id="117361046"/>
<reference evidence="8" key="1">
    <citation type="submission" date="2025-08" db="UniProtKB">
        <authorList>
            <consortium name="RefSeq"/>
        </authorList>
    </citation>
    <scope>IDENTIFICATION</scope>
</reference>
<keyword evidence="7" id="KW-1185">Reference proteome</keyword>
<dbReference type="GO" id="GO:0005737">
    <property type="term" value="C:cytoplasm"/>
    <property type="evidence" value="ECO:0007669"/>
    <property type="project" value="UniProtKB-SubCell"/>
</dbReference>
<dbReference type="InterPro" id="IPR000863">
    <property type="entry name" value="Sulfotransferase_dom"/>
</dbReference>
<dbReference type="GO" id="GO:0008146">
    <property type="term" value="F:sulfotransferase activity"/>
    <property type="evidence" value="ECO:0007669"/>
    <property type="project" value="InterPro"/>
</dbReference>
<dbReference type="Gene3D" id="3.40.50.300">
    <property type="entry name" value="P-loop containing nucleotide triphosphate hydrolases"/>
    <property type="match status" value="1"/>
</dbReference>